<proteinExistence type="predicted"/>
<evidence type="ECO:0000313" key="3">
    <source>
        <dbReference type="EMBL" id="PWA98264.1"/>
    </source>
</evidence>
<feature type="region of interest" description="Disordered" evidence="1">
    <location>
        <begin position="1"/>
        <end position="41"/>
    </location>
</feature>
<organism evidence="3 4">
    <name type="scientific">Artemisia annua</name>
    <name type="common">Sweet wormwood</name>
    <dbReference type="NCBI Taxonomy" id="35608"/>
    <lineage>
        <taxon>Eukaryota</taxon>
        <taxon>Viridiplantae</taxon>
        <taxon>Streptophyta</taxon>
        <taxon>Embryophyta</taxon>
        <taxon>Tracheophyta</taxon>
        <taxon>Spermatophyta</taxon>
        <taxon>Magnoliopsida</taxon>
        <taxon>eudicotyledons</taxon>
        <taxon>Gunneridae</taxon>
        <taxon>Pentapetalae</taxon>
        <taxon>asterids</taxon>
        <taxon>campanulids</taxon>
        <taxon>Asterales</taxon>
        <taxon>Asteraceae</taxon>
        <taxon>Asteroideae</taxon>
        <taxon>Anthemideae</taxon>
        <taxon>Artemisiinae</taxon>
        <taxon>Artemisia</taxon>
    </lineage>
</organism>
<feature type="domain" description="DC-UbP/UBTD2 N-terminal" evidence="2">
    <location>
        <begin position="44"/>
        <end position="115"/>
    </location>
</feature>
<evidence type="ECO:0000259" key="2">
    <source>
        <dbReference type="Pfam" id="PF16455"/>
    </source>
</evidence>
<comment type="caution">
    <text evidence="3">The sequence shown here is derived from an EMBL/GenBank/DDBJ whole genome shotgun (WGS) entry which is preliminary data.</text>
</comment>
<dbReference type="PANTHER" id="PTHR13609">
    <property type="entry name" value="UBIQUITIN DOMAIN CONTAINING 1 PROTEIN-RELATED"/>
    <property type="match status" value="1"/>
</dbReference>
<reference evidence="3 4" key="1">
    <citation type="journal article" date="2018" name="Mol. Plant">
        <title>The genome of Artemisia annua provides insight into the evolution of Asteraceae family and artemisinin biosynthesis.</title>
        <authorList>
            <person name="Shen Q."/>
            <person name="Zhang L."/>
            <person name="Liao Z."/>
            <person name="Wang S."/>
            <person name="Yan T."/>
            <person name="Shi P."/>
            <person name="Liu M."/>
            <person name="Fu X."/>
            <person name="Pan Q."/>
            <person name="Wang Y."/>
            <person name="Lv Z."/>
            <person name="Lu X."/>
            <person name="Zhang F."/>
            <person name="Jiang W."/>
            <person name="Ma Y."/>
            <person name="Chen M."/>
            <person name="Hao X."/>
            <person name="Li L."/>
            <person name="Tang Y."/>
            <person name="Lv G."/>
            <person name="Zhou Y."/>
            <person name="Sun X."/>
            <person name="Brodelius P.E."/>
            <person name="Rose J.K.C."/>
            <person name="Tang K."/>
        </authorList>
    </citation>
    <scope>NUCLEOTIDE SEQUENCE [LARGE SCALE GENOMIC DNA]</scope>
    <source>
        <strain evidence="4">cv. Huhao1</strain>
        <tissue evidence="3">Leaf</tissue>
    </source>
</reference>
<dbReference type="EMBL" id="PKPP01000075">
    <property type="protein sequence ID" value="PWA98264.1"/>
    <property type="molecule type" value="Genomic_DNA"/>
</dbReference>
<dbReference type="Gene3D" id="1.20.225.20">
    <property type="entry name" value="Ub domain-containing protein, DC-UbP/UBTD2, N-terminal domain"/>
    <property type="match status" value="1"/>
</dbReference>
<sequence>MLLLEESTLNDVSKSQTSFDSSSSSPTILLATNSSGQKGRKTIRVRKPGPWRQQEPAMTRDQLNAMQDEFWNTLPIYGGRQEIWDTLRQAAESELHIAQSIIDSHGIVLHFSDMTVWRRLP</sequence>
<feature type="compositionally biased region" description="Low complexity" evidence="1">
    <location>
        <begin position="13"/>
        <end position="25"/>
    </location>
</feature>
<feature type="compositionally biased region" description="Polar residues" evidence="1">
    <location>
        <begin position="26"/>
        <end position="37"/>
    </location>
</feature>
<name>A0A2U1QJS8_ARTAN</name>
<evidence type="ECO:0000256" key="1">
    <source>
        <dbReference type="SAM" id="MobiDB-lite"/>
    </source>
</evidence>
<accession>A0A2U1QJS8</accession>
<gene>
    <name evidence="3" type="ORF">CTI12_AA021020</name>
</gene>
<keyword evidence="4" id="KW-1185">Reference proteome</keyword>
<dbReference type="Pfam" id="PF16455">
    <property type="entry name" value="UBD"/>
    <property type="match status" value="1"/>
</dbReference>
<protein>
    <submittedName>
        <fullName evidence="3">Ubiquitin domain-containing protein 1</fullName>
    </submittedName>
</protein>
<dbReference type="OrthoDB" id="1640476at2759"/>
<dbReference type="InterPro" id="IPR039869">
    <property type="entry name" value="UBTD1/2"/>
</dbReference>
<dbReference type="AlphaFoldDB" id="A0A2U1QJS8"/>
<dbReference type="Proteomes" id="UP000245207">
    <property type="component" value="Unassembled WGS sequence"/>
</dbReference>
<dbReference type="InterPro" id="IPR032752">
    <property type="entry name" value="DC-UbP/UBTD2_N"/>
</dbReference>
<dbReference type="InterPro" id="IPR038169">
    <property type="entry name" value="DC-UbP/UBTD2_N_sf"/>
</dbReference>
<evidence type="ECO:0000313" key="4">
    <source>
        <dbReference type="Proteomes" id="UP000245207"/>
    </source>
</evidence>